<dbReference type="Gene3D" id="2.130.10.10">
    <property type="entry name" value="YVTN repeat-like/Quinoprotein amine dehydrogenase"/>
    <property type="match status" value="3"/>
</dbReference>
<sequence>MDFQVQGSVLVDGEWVSRSADVYRIMSQTQQQEDVEMGGVEDVPHMPPEIGILTKTVVGSPLYSAIIPANIRHKDLDDVVFIGEDFVQLKEICDYGHLRHIATKSDFKGKILAAKAFGDPRKVQINTSERSPLLKRASLQRGRRSTTGLESDTLPLEVIVLTLSTRTLMFLWAKTNHIGPTTFAQKTIQLPTAASRFNRPGQFLAIDPRCRAIAVAAYEGCFMLYKTKTMHVWRRDMRAGREEAPIIEERQYSINGRIMHMDFLSAGDDAHVVLIFILVDEGKIKVATYDWDLRNSLDAMPRTTRSALYFDNSIPSLLIPLNRSTDFLLVQNEYISVCKGVLAGPPVITHHQILDGFLEQLRPGIDKGQPLWVQWDRAPRNPDFAKEAFYLAREDGVVIYVELADIAGSLDISDVGSWPHPIDTAFACLKADSSEFAQSYPDVLVAGGHGSDGHICKVGAWPKEYEDKVPYSEAYALGLVESLPNWAPLTDFAVTPLSNLPLPHDRKRANIFVSNGKAPHGEVSQLRRGLRALVDDSFEGLKGSTGLWIVDRGSTTLQQDGHSRRQGYATFIVNAPPETLVLRASLTQEEGSYGQGGSGSAGDGAVWETDQPTQDGLIRHAETISACSMTDNLAVQITYQEAVLVRRPQLNRVGSITFPNALLQAASKPGIPFVVVAFHDGSNSVLQVIPALEGKAFEVPDEKGSQWTLPDDPTCIDILVSDDGPLIFVGIRSVGFALFAISEEGVLEQICHTDVPSAGPLGLQQVYESAVLLTAHGHEKLVCGTRTGLLICVHLAGIKASALDSHMPSITRVGDTAVYVTPNKLDPSTSFVACGADFCRIHLSNRDFGVDIDSIWLDDPQNPAYLQGALSAMDQVSLSATSDKELDGFIFAVFGDRMVYARLDYDIKRSGQAATPLSPEDGKVIPRRLPTTQTPIKLMVPDDLPHHMIVVTSAFAAGQDREQSGQHRKVMLSSIKVIDLVADKTNPEIEIKGEYVPGTPNSKVARSEIPLKHYERVHSLVRWVFSADEDRQHALLLVGTELNPPEGDSKGRRLVLNITKSGLKLQDKKRFDEAVRCISGYDNQHIISVVGSTLQIEQIERTEAARWKRRAHIDLPSPGVHMTVCDNLVYVSTSHDSHLCFEVKRVHPPQGETFEITQLFSDSRQRNSLRHLVYKVANTSNCTISSVHKEATITLVTDKSASVSGLLQPLRTSRKSATTTLFEACLPRSIIRIQRGDIRPPWRRRYNPNFPDDATPYGVLNDDIIGAGTDGTIISFTTLNYGALNLLRLVQNLIEAKQRKNPALKFSTVRKTSGHIYNLLQSGVEVAQEVNISAREVDPIVQCRGPGAPRFRHVDGDVLTRFFEEGGRVRNLVESGCDEDVWKLFLSMYPARFTEQEGRLGKEVATQAVEEWIKSILMPLL</sequence>
<protein>
    <submittedName>
        <fullName evidence="2">Thermotolerance protein</fullName>
    </submittedName>
</protein>
<accession>A0A9P6KK90</accession>
<name>A0A9P6KK90_9PLEO</name>
<dbReference type="EMBL" id="WJXW01000017">
    <property type="protein sequence ID" value="KAF9729356.1"/>
    <property type="molecule type" value="Genomic_DNA"/>
</dbReference>
<dbReference type="InterPro" id="IPR015943">
    <property type="entry name" value="WD40/YVTN_repeat-like_dom_sf"/>
</dbReference>
<evidence type="ECO:0000259" key="1">
    <source>
        <dbReference type="Pfam" id="PF10433"/>
    </source>
</evidence>
<feature type="domain" description="RSE1/DDB1/CPSF1 first beta-propeller" evidence="1">
    <location>
        <begin position="65"/>
        <end position="462"/>
    </location>
</feature>
<reference evidence="2" key="1">
    <citation type="journal article" date="2020" name="Mol. Plant Microbe Interact.">
        <title>Genome Sequence of the Biocontrol Agent Coniothyrium minitans strain Conio (IMI 134523).</title>
        <authorList>
            <person name="Patel D."/>
            <person name="Shittu T.A."/>
            <person name="Baroncelli R."/>
            <person name="Muthumeenakshi S."/>
            <person name="Osborne T.H."/>
            <person name="Janganan T.K."/>
            <person name="Sreenivasaprasad S."/>
        </authorList>
    </citation>
    <scope>NUCLEOTIDE SEQUENCE</scope>
    <source>
        <strain evidence="2">Conio</strain>
    </source>
</reference>
<gene>
    <name evidence="2" type="ORF">PMIN01_13046</name>
</gene>
<evidence type="ECO:0000313" key="2">
    <source>
        <dbReference type="EMBL" id="KAF9729356.1"/>
    </source>
</evidence>
<dbReference type="OrthoDB" id="20774at2759"/>
<organism evidence="2 3">
    <name type="scientific">Paraphaeosphaeria minitans</name>
    <dbReference type="NCBI Taxonomy" id="565426"/>
    <lineage>
        <taxon>Eukaryota</taxon>
        <taxon>Fungi</taxon>
        <taxon>Dikarya</taxon>
        <taxon>Ascomycota</taxon>
        <taxon>Pezizomycotina</taxon>
        <taxon>Dothideomycetes</taxon>
        <taxon>Pleosporomycetidae</taxon>
        <taxon>Pleosporales</taxon>
        <taxon>Massarineae</taxon>
        <taxon>Didymosphaeriaceae</taxon>
        <taxon>Paraphaeosphaeria</taxon>
    </lineage>
</organism>
<comment type="caution">
    <text evidence="2">The sequence shown here is derived from an EMBL/GenBank/DDBJ whole genome shotgun (WGS) entry which is preliminary data.</text>
</comment>
<dbReference type="Pfam" id="PF10433">
    <property type="entry name" value="Beta-prop_RSE1_1st"/>
    <property type="match status" value="1"/>
</dbReference>
<evidence type="ECO:0000313" key="3">
    <source>
        <dbReference type="Proteomes" id="UP000756921"/>
    </source>
</evidence>
<proteinExistence type="predicted"/>
<keyword evidence="3" id="KW-1185">Reference proteome</keyword>
<dbReference type="InterPro" id="IPR018846">
    <property type="entry name" value="Beta-prop_RSE1/DDB1/CPSF1_1st"/>
</dbReference>
<dbReference type="Proteomes" id="UP000756921">
    <property type="component" value="Unassembled WGS sequence"/>
</dbReference>
<dbReference type="PANTHER" id="PTHR10644">
    <property type="entry name" value="DNA REPAIR/RNA PROCESSING CPSF FAMILY"/>
    <property type="match status" value="1"/>
</dbReference>
<dbReference type="InterPro" id="IPR050358">
    <property type="entry name" value="RSE1/DDB1/CFT1"/>
</dbReference>